<keyword evidence="3" id="KW-1185">Reference proteome</keyword>
<name>A0A0P1ARC2_PLAHL</name>
<sequence>MCNVGRQDKRCYSDWQFKYETLRHVCQRPVSNEQSSKTGDIRDQKERSEQFTSAQYHIRMSDAKGIHVA</sequence>
<feature type="compositionally biased region" description="Basic and acidic residues" evidence="1">
    <location>
        <begin position="39"/>
        <end position="49"/>
    </location>
</feature>
<evidence type="ECO:0000256" key="1">
    <source>
        <dbReference type="SAM" id="MobiDB-lite"/>
    </source>
</evidence>
<dbReference type="GeneID" id="36409412"/>
<dbReference type="RefSeq" id="XP_024580459.1">
    <property type="nucleotide sequence ID" value="XM_024730154.1"/>
</dbReference>
<feature type="compositionally biased region" description="Polar residues" evidence="1">
    <location>
        <begin position="29"/>
        <end position="38"/>
    </location>
</feature>
<dbReference type="Proteomes" id="UP000054928">
    <property type="component" value="Unassembled WGS sequence"/>
</dbReference>
<proteinExistence type="predicted"/>
<accession>A0A0P1ARC2</accession>
<dbReference type="EMBL" id="CCYD01000810">
    <property type="protein sequence ID" value="CEG44090.1"/>
    <property type="molecule type" value="Genomic_DNA"/>
</dbReference>
<evidence type="ECO:0000313" key="2">
    <source>
        <dbReference type="EMBL" id="CEG44090.1"/>
    </source>
</evidence>
<organism evidence="2 3">
    <name type="scientific">Plasmopara halstedii</name>
    <name type="common">Downy mildew of sunflower</name>
    <dbReference type="NCBI Taxonomy" id="4781"/>
    <lineage>
        <taxon>Eukaryota</taxon>
        <taxon>Sar</taxon>
        <taxon>Stramenopiles</taxon>
        <taxon>Oomycota</taxon>
        <taxon>Peronosporomycetes</taxon>
        <taxon>Peronosporales</taxon>
        <taxon>Peronosporaceae</taxon>
        <taxon>Plasmopara</taxon>
    </lineage>
</organism>
<evidence type="ECO:0000313" key="3">
    <source>
        <dbReference type="Proteomes" id="UP000054928"/>
    </source>
</evidence>
<feature type="compositionally biased region" description="Basic and acidic residues" evidence="1">
    <location>
        <begin position="59"/>
        <end position="69"/>
    </location>
</feature>
<feature type="region of interest" description="Disordered" evidence="1">
    <location>
        <begin position="28"/>
        <end position="69"/>
    </location>
</feature>
<dbReference type="AlphaFoldDB" id="A0A0P1ARC2"/>
<protein>
    <submittedName>
        <fullName evidence="2">Uncharacterized protein</fullName>
    </submittedName>
</protein>
<reference evidence="3" key="1">
    <citation type="submission" date="2014-09" db="EMBL/GenBank/DDBJ databases">
        <authorList>
            <person name="Sharma Rahul"/>
            <person name="Thines Marco"/>
        </authorList>
    </citation>
    <scope>NUCLEOTIDE SEQUENCE [LARGE SCALE GENOMIC DNA]</scope>
</reference>